<evidence type="ECO:0000313" key="2">
    <source>
        <dbReference type="Proteomes" id="UP001055868"/>
    </source>
</evidence>
<protein>
    <submittedName>
        <fullName evidence="1">Uncharacterized protein</fullName>
    </submittedName>
</protein>
<dbReference type="EMBL" id="CP097218">
    <property type="protein sequence ID" value="UQN30552.1"/>
    <property type="molecule type" value="Genomic_DNA"/>
</dbReference>
<proteinExistence type="predicted"/>
<keyword evidence="2" id="KW-1185">Reference proteome</keyword>
<sequence length="83" mass="9383">MTTHLKITTVYADGYTEMHDQDWPGWNLEAAASVMRARRCVATGGLRYDLPLTDRQLEVGIIRQHHEWSNVAVPSRALQDSSS</sequence>
<organism evidence="1 2">
    <name type="scientific">Brachybacterium kimchii</name>
    <dbReference type="NCBI Taxonomy" id="2942909"/>
    <lineage>
        <taxon>Bacteria</taxon>
        <taxon>Bacillati</taxon>
        <taxon>Actinomycetota</taxon>
        <taxon>Actinomycetes</taxon>
        <taxon>Micrococcales</taxon>
        <taxon>Dermabacteraceae</taxon>
        <taxon>Brachybacterium</taxon>
    </lineage>
</organism>
<evidence type="ECO:0000313" key="1">
    <source>
        <dbReference type="EMBL" id="UQN30552.1"/>
    </source>
</evidence>
<name>A0ABY4N7M6_9MICO</name>
<dbReference type="Proteomes" id="UP001055868">
    <property type="component" value="Chromosome"/>
</dbReference>
<reference evidence="1" key="1">
    <citation type="submission" date="2022-05" db="EMBL/GenBank/DDBJ databases">
        <title>Genomic analysis of Brachybacterium sp. CBA3104.</title>
        <authorList>
            <person name="Roh S.W."/>
            <person name="Kim Y.B."/>
            <person name="Kim Y."/>
        </authorList>
    </citation>
    <scope>NUCLEOTIDE SEQUENCE</scope>
    <source>
        <strain evidence="1">CBA3104</strain>
    </source>
</reference>
<accession>A0ABY4N7M6</accession>
<dbReference type="RefSeq" id="WP_239203735.1">
    <property type="nucleotide sequence ID" value="NZ_CP097218.1"/>
</dbReference>
<gene>
    <name evidence="1" type="ORF">M4486_04365</name>
</gene>